<dbReference type="GO" id="GO:0003677">
    <property type="term" value="F:DNA binding"/>
    <property type="evidence" value="ECO:0007669"/>
    <property type="project" value="UniProtKB-UniRule"/>
</dbReference>
<keyword evidence="7" id="KW-1185">Reference proteome</keyword>
<evidence type="ECO:0000259" key="5">
    <source>
        <dbReference type="PROSITE" id="PS50977"/>
    </source>
</evidence>
<feature type="DNA-binding region" description="H-T-H motif" evidence="4">
    <location>
        <begin position="27"/>
        <end position="46"/>
    </location>
</feature>
<dbReference type="PROSITE" id="PS50977">
    <property type="entry name" value="HTH_TETR_2"/>
    <property type="match status" value="1"/>
</dbReference>
<keyword evidence="2 4" id="KW-0238">DNA-binding</keyword>
<dbReference type="Pfam" id="PF16925">
    <property type="entry name" value="TetR_C_13"/>
    <property type="match status" value="1"/>
</dbReference>
<comment type="caution">
    <text evidence="6">The sequence shown here is derived from an EMBL/GenBank/DDBJ whole genome shotgun (WGS) entry which is preliminary data.</text>
</comment>
<organism evidence="6 7">
    <name type="scientific">Undibacterium terreum</name>
    <dbReference type="NCBI Taxonomy" id="1224302"/>
    <lineage>
        <taxon>Bacteria</taxon>
        <taxon>Pseudomonadati</taxon>
        <taxon>Pseudomonadota</taxon>
        <taxon>Betaproteobacteria</taxon>
        <taxon>Burkholderiales</taxon>
        <taxon>Oxalobacteraceae</taxon>
        <taxon>Undibacterium</taxon>
    </lineage>
</organism>
<dbReference type="SUPFAM" id="SSF46689">
    <property type="entry name" value="Homeodomain-like"/>
    <property type="match status" value="1"/>
</dbReference>
<evidence type="ECO:0000313" key="7">
    <source>
        <dbReference type="Proteomes" id="UP000637423"/>
    </source>
</evidence>
<dbReference type="EMBL" id="BMED01000001">
    <property type="protein sequence ID" value="GGC60295.1"/>
    <property type="molecule type" value="Genomic_DNA"/>
</dbReference>
<dbReference type="Gene3D" id="1.10.357.10">
    <property type="entry name" value="Tetracycline Repressor, domain 2"/>
    <property type="match status" value="1"/>
</dbReference>
<accession>A0A916U4S7</accession>
<gene>
    <name evidence="6" type="ORF">GCM10011396_03960</name>
</gene>
<dbReference type="InterPro" id="IPR036271">
    <property type="entry name" value="Tet_transcr_reg_TetR-rel_C_sf"/>
</dbReference>
<evidence type="ECO:0000256" key="1">
    <source>
        <dbReference type="ARBA" id="ARBA00023015"/>
    </source>
</evidence>
<dbReference type="InterPro" id="IPR009057">
    <property type="entry name" value="Homeodomain-like_sf"/>
</dbReference>
<evidence type="ECO:0000256" key="2">
    <source>
        <dbReference type="ARBA" id="ARBA00023125"/>
    </source>
</evidence>
<feature type="domain" description="HTH tetR-type" evidence="5">
    <location>
        <begin position="4"/>
        <end position="64"/>
    </location>
</feature>
<evidence type="ECO:0000256" key="4">
    <source>
        <dbReference type="PROSITE-ProRule" id="PRU00335"/>
    </source>
</evidence>
<evidence type="ECO:0000256" key="3">
    <source>
        <dbReference type="ARBA" id="ARBA00023163"/>
    </source>
</evidence>
<dbReference type="SUPFAM" id="SSF48498">
    <property type="entry name" value="Tetracyclin repressor-like, C-terminal domain"/>
    <property type="match status" value="1"/>
</dbReference>
<dbReference type="RefSeq" id="WP_188564309.1">
    <property type="nucleotide sequence ID" value="NZ_BMED01000001.1"/>
</dbReference>
<sequence>MPKPSSREALLDAGLSVMFKQGYAASGLRDIVAAASTPLGSFSNHFRSKEAFAVEVLERYTTHMRELMAPTLGNKALSPLARIKSYLEMISCKQKDSGWSRGCLVGNLGLETSAHSEELRQHLSAIFVEWRRPFADCLREAQQLGEIDSDFPPEDLADFLISGWQGAMLRMKVDRSPRPLEQFKSMAFATFLKGKQA</sequence>
<protein>
    <submittedName>
        <fullName evidence="6">Transcriptional regulator</fullName>
    </submittedName>
</protein>
<evidence type="ECO:0000313" key="6">
    <source>
        <dbReference type="EMBL" id="GGC60295.1"/>
    </source>
</evidence>
<dbReference type="Proteomes" id="UP000637423">
    <property type="component" value="Unassembled WGS sequence"/>
</dbReference>
<keyword evidence="1" id="KW-0805">Transcription regulation</keyword>
<dbReference type="PANTHER" id="PTHR47506:SF6">
    <property type="entry name" value="HTH-TYPE TRANSCRIPTIONAL REPRESSOR NEMR"/>
    <property type="match status" value="1"/>
</dbReference>
<reference evidence="6" key="1">
    <citation type="journal article" date="2014" name="Int. J. Syst. Evol. Microbiol.">
        <title>Complete genome sequence of Corynebacterium casei LMG S-19264T (=DSM 44701T), isolated from a smear-ripened cheese.</title>
        <authorList>
            <consortium name="US DOE Joint Genome Institute (JGI-PGF)"/>
            <person name="Walter F."/>
            <person name="Albersmeier A."/>
            <person name="Kalinowski J."/>
            <person name="Ruckert C."/>
        </authorList>
    </citation>
    <scope>NUCLEOTIDE SEQUENCE</scope>
    <source>
        <strain evidence="6">CGMCC 1.10998</strain>
    </source>
</reference>
<dbReference type="InterPro" id="IPR011075">
    <property type="entry name" value="TetR_C"/>
</dbReference>
<dbReference type="Pfam" id="PF00440">
    <property type="entry name" value="TetR_N"/>
    <property type="match status" value="1"/>
</dbReference>
<dbReference type="AlphaFoldDB" id="A0A916U4S7"/>
<keyword evidence="3" id="KW-0804">Transcription</keyword>
<reference evidence="6" key="2">
    <citation type="submission" date="2020-09" db="EMBL/GenBank/DDBJ databases">
        <authorList>
            <person name="Sun Q."/>
            <person name="Zhou Y."/>
        </authorList>
    </citation>
    <scope>NUCLEOTIDE SEQUENCE</scope>
    <source>
        <strain evidence="6">CGMCC 1.10998</strain>
    </source>
</reference>
<proteinExistence type="predicted"/>
<dbReference type="InterPro" id="IPR001647">
    <property type="entry name" value="HTH_TetR"/>
</dbReference>
<name>A0A916U4S7_9BURK</name>
<dbReference type="PANTHER" id="PTHR47506">
    <property type="entry name" value="TRANSCRIPTIONAL REGULATORY PROTEIN"/>
    <property type="match status" value="1"/>
</dbReference>